<sequence length="135" mass="14779">MKPTMAFLPKQLFQVNNAATAAKRTTTTMRRMALRTAPRIKPPAMNPITKIRITDHNIGFGKFLLKENSSSRLRVVTAGLCAAKEVCDFIDPVESNGPDTFLGAPDEFNGPDVIRPVVGRTGGIGPEFWRVTPPD</sequence>
<name>A0AAQ3S7Q4_VIGMU</name>
<dbReference type="AlphaFoldDB" id="A0AAQ3S7Q4"/>
<accession>A0AAQ3S7Q4</accession>
<proteinExistence type="predicted"/>
<dbReference type="EMBL" id="CP144700">
    <property type="protein sequence ID" value="WVZ22389.1"/>
    <property type="molecule type" value="Genomic_DNA"/>
</dbReference>
<evidence type="ECO:0000313" key="2">
    <source>
        <dbReference type="Proteomes" id="UP001374535"/>
    </source>
</evidence>
<reference evidence="1 2" key="1">
    <citation type="journal article" date="2023" name="Life. Sci Alliance">
        <title>Evolutionary insights into 3D genome organization and epigenetic landscape of Vigna mungo.</title>
        <authorList>
            <person name="Junaid A."/>
            <person name="Singh B."/>
            <person name="Bhatia S."/>
        </authorList>
    </citation>
    <scope>NUCLEOTIDE SEQUENCE [LARGE SCALE GENOMIC DNA]</scope>
    <source>
        <strain evidence="1">Urdbean</strain>
    </source>
</reference>
<gene>
    <name evidence="1" type="ORF">V8G54_000933</name>
</gene>
<protein>
    <submittedName>
        <fullName evidence="1">Uncharacterized protein</fullName>
    </submittedName>
</protein>
<organism evidence="1 2">
    <name type="scientific">Vigna mungo</name>
    <name type="common">Black gram</name>
    <name type="synonym">Phaseolus mungo</name>
    <dbReference type="NCBI Taxonomy" id="3915"/>
    <lineage>
        <taxon>Eukaryota</taxon>
        <taxon>Viridiplantae</taxon>
        <taxon>Streptophyta</taxon>
        <taxon>Embryophyta</taxon>
        <taxon>Tracheophyta</taxon>
        <taxon>Spermatophyta</taxon>
        <taxon>Magnoliopsida</taxon>
        <taxon>eudicotyledons</taxon>
        <taxon>Gunneridae</taxon>
        <taxon>Pentapetalae</taxon>
        <taxon>rosids</taxon>
        <taxon>fabids</taxon>
        <taxon>Fabales</taxon>
        <taxon>Fabaceae</taxon>
        <taxon>Papilionoideae</taxon>
        <taxon>50 kb inversion clade</taxon>
        <taxon>NPAAA clade</taxon>
        <taxon>indigoferoid/millettioid clade</taxon>
        <taxon>Phaseoleae</taxon>
        <taxon>Vigna</taxon>
    </lineage>
</organism>
<evidence type="ECO:0000313" key="1">
    <source>
        <dbReference type="EMBL" id="WVZ22389.1"/>
    </source>
</evidence>
<keyword evidence="2" id="KW-1185">Reference proteome</keyword>
<dbReference type="Proteomes" id="UP001374535">
    <property type="component" value="Chromosome 1"/>
</dbReference>